<sequence>MFKRFMVKSVATEFCATISLLLIVLVSALVMYINTTSYEMVKDTQLKDMRQLNQSALFSLEEYLARYQTVVKTLAQNPSVVTALSYNNAGRTKSILQKLVAADPGIASAVIFKKDGSVLAKIGADGEPAEAESVAETPYFKSLFGSNAKSFISDKPMVNPSGRNLFFMAERVFDSGGVALEIDLKLFTERFIKTLSIGSDGYAYMMTGSGTIVSHPNPKVVGKRSSVIDTLLKVKEQGKENYFFYNYKGRDKVQSFRSEPLTGWLISITVYVDDLTSVADRQQMVIILSGVVGLLLAVLVIILGFRRTITRPVRAIIEYANSVASGDFHAKLDGTFRYELGELAEHLGKMSGDLKEKFGFVQGVLDGIILPCAVIDTDGCMTYLNKDYLDLLGKPGDPSDYMGVCLDTFMYGDSGERDLSQAALETKSIQREERVLKTEDGREMILDISATPIYDLDGEMIGVFAIYYNMTEIRAAEERIRSHGERIAEAAQNATEISRRLTDSANDLSEQLEDSRRGAETQKARTGENATAMEEMNATVLEVARNASTAAENANLASEKAKAGADVVERAVTSINGVKTKAENLSEVMRDLGSQAGEIGKVLQVINDIADQTNLLALNAAIEAARAGEAGRGFAVVADEVRKLAEKTVDATKEVGGVIGKIQDGTVQAVQDTESATEAVSESTQLTWESGEVLKDILSVVESTSSEVAAIATAAEEQSAASEEISRGTSEIDEISTLTMENMVRSSQAVKDLEKEANELRDLILSMRD</sequence>
<dbReference type="InterPro" id="IPR000700">
    <property type="entry name" value="PAS-assoc_C"/>
</dbReference>
<evidence type="ECO:0000256" key="9">
    <source>
        <dbReference type="PROSITE-ProRule" id="PRU00284"/>
    </source>
</evidence>
<dbReference type="FunFam" id="1.10.287.950:FF:000001">
    <property type="entry name" value="Methyl-accepting chemotaxis sensory transducer"/>
    <property type="match status" value="1"/>
</dbReference>
<comment type="caution">
    <text evidence="15">The sequence shown here is derived from an EMBL/GenBank/DDBJ whole genome shotgun (WGS) entry which is preliminary data.</text>
</comment>
<keyword evidence="2" id="KW-1003">Cell membrane</keyword>
<keyword evidence="7 9" id="KW-0807">Transducer</keyword>
<dbReference type="PANTHER" id="PTHR32089">
    <property type="entry name" value="METHYL-ACCEPTING CHEMOTAXIS PROTEIN MCPB"/>
    <property type="match status" value="1"/>
</dbReference>
<dbReference type="Pfam" id="PF08448">
    <property type="entry name" value="PAS_4"/>
    <property type="match status" value="1"/>
</dbReference>
<dbReference type="PROSITE" id="PS50111">
    <property type="entry name" value="CHEMOTAXIS_TRANSDUC_2"/>
    <property type="match status" value="1"/>
</dbReference>
<evidence type="ECO:0000313" key="16">
    <source>
        <dbReference type="Proteomes" id="UP000438699"/>
    </source>
</evidence>
<evidence type="ECO:0000256" key="2">
    <source>
        <dbReference type="ARBA" id="ARBA00022475"/>
    </source>
</evidence>
<evidence type="ECO:0000256" key="4">
    <source>
        <dbReference type="ARBA" id="ARBA00022692"/>
    </source>
</evidence>
<dbReference type="GO" id="GO:0005886">
    <property type="term" value="C:plasma membrane"/>
    <property type="evidence" value="ECO:0007669"/>
    <property type="project" value="UniProtKB-SubCell"/>
</dbReference>
<evidence type="ECO:0000256" key="6">
    <source>
        <dbReference type="ARBA" id="ARBA00023136"/>
    </source>
</evidence>
<feature type="domain" description="Methyl-accepting transducer" evidence="12">
    <location>
        <begin position="497"/>
        <end position="733"/>
    </location>
</feature>
<proteinExistence type="inferred from homology"/>
<dbReference type="SUPFAM" id="SSF58104">
    <property type="entry name" value="Methyl-accepting chemotaxis protein (MCP) signaling domain"/>
    <property type="match status" value="1"/>
</dbReference>
<dbReference type="CDD" id="cd12912">
    <property type="entry name" value="PDC2_MCP_like"/>
    <property type="match status" value="1"/>
</dbReference>
<dbReference type="InterPro" id="IPR013656">
    <property type="entry name" value="PAS_4"/>
</dbReference>
<feature type="domain" description="HAMP" evidence="14">
    <location>
        <begin position="307"/>
        <end position="359"/>
    </location>
</feature>
<dbReference type="Pfam" id="PF00015">
    <property type="entry name" value="MCPsignal"/>
    <property type="match status" value="1"/>
</dbReference>
<feature type="domain" description="PAC" evidence="13">
    <location>
        <begin position="429"/>
        <end position="482"/>
    </location>
</feature>
<dbReference type="EMBL" id="WAIE01000001">
    <property type="protein sequence ID" value="KAB1442919.1"/>
    <property type="molecule type" value="Genomic_DNA"/>
</dbReference>
<dbReference type="CDD" id="cd00130">
    <property type="entry name" value="PAS"/>
    <property type="match status" value="1"/>
</dbReference>
<dbReference type="Proteomes" id="UP000438699">
    <property type="component" value="Unassembled WGS sequence"/>
</dbReference>
<dbReference type="InterPro" id="IPR003660">
    <property type="entry name" value="HAMP_dom"/>
</dbReference>
<dbReference type="NCBIfam" id="TIGR00229">
    <property type="entry name" value="sensory_box"/>
    <property type="match status" value="1"/>
</dbReference>
<reference evidence="15 16" key="1">
    <citation type="journal article" date="2017" name="Int. J. Syst. Evol. Microbiol.">
        <title>Desulfovibrio senegalensis sp. nov., a mesophilic sulfate reducer isolated from marine sediment.</title>
        <authorList>
            <person name="Thioye A."/>
            <person name="Gam Z.B.A."/>
            <person name="Mbengue M."/>
            <person name="Cayol J.L."/>
            <person name="Joseph-Bartoli M."/>
            <person name="Toure-Kane C."/>
            <person name="Labat M."/>
        </authorList>
    </citation>
    <scope>NUCLEOTIDE SEQUENCE [LARGE SCALE GENOMIC DNA]</scope>
    <source>
        <strain evidence="15 16">DSM 101509</strain>
    </source>
</reference>
<keyword evidence="4 11" id="KW-0812">Transmembrane</keyword>
<dbReference type="InterPro" id="IPR033479">
    <property type="entry name" value="dCache_1"/>
</dbReference>
<evidence type="ECO:0000256" key="7">
    <source>
        <dbReference type="ARBA" id="ARBA00023224"/>
    </source>
</evidence>
<dbReference type="Pfam" id="PF00672">
    <property type="entry name" value="HAMP"/>
    <property type="match status" value="1"/>
</dbReference>
<evidence type="ECO:0000256" key="1">
    <source>
        <dbReference type="ARBA" id="ARBA00004651"/>
    </source>
</evidence>
<keyword evidence="6 11" id="KW-0472">Membrane</keyword>
<evidence type="ECO:0000259" key="12">
    <source>
        <dbReference type="PROSITE" id="PS50111"/>
    </source>
</evidence>
<evidence type="ECO:0000313" key="15">
    <source>
        <dbReference type="EMBL" id="KAB1442919.1"/>
    </source>
</evidence>
<dbReference type="Pfam" id="PF02743">
    <property type="entry name" value="dCache_1"/>
    <property type="match status" value="1"/>
</dbReference>
<dbReference type="PROSITE" id="PS50113">
    <property type="entry name" value="PAC"/>
    <property type="match status" value="1"/>
</dbReference>
<evidence type="ECO:0000256" key="11">
    <source>
        <dbReference type="SAM" id="Phobius"/>
    </source>
</evidence>
<keyword evidence="16" id="KW-1185">Reference proteome</keyword>
<dbReference type="Gene3D" id="3.30.450.20">
    <property type="entry name" value="PAS domain"/>
    <property type="match status" value="3"/>
</dbReference>
<dbReference type="SMART" id="SM00304">
    <property type="entry name" value="HAMP"/>
    <property type="match status" value="1"/>
</dbReference>
<comment type="similarity">
    <text evidence="8">Belongs to the methyl-accepting chemotaxis (MCP) protein family.</text>
</comment>
<evidence type="ECO:0000256" key="8">
    <source>
        <dbReference type="ARBA" id="ARBA00029447"/>
    </source>
</evidence>
<dbReference type="CDD" id="cd12914">
    <property type="entry name" value="PDC1_DGC_like"/>
    <property type="match status" value="1"/>
</dbReference>
<dbReference type="SMART" id="SM00283">
    <property type="entry name" value="MA"/>
    <property type="match status" value="1"/>
</dbReference>
<gene>
    <name evidence="15" type="ORF">F8A88_01195</name>
</gene>
<protein>
    <submittedName>
        <fullName evidence="15">PAS domain-containing protein</fullName>
    </submittedName>
</protein>
<evidence type="ECO:0000256" key="10">
    <source>
        <dbReference type="SAM" id="MobiDB-lite"/>
    </source>
</evidence>
<dbReference type="InterPro" id="IPR000014">
    <property type="entry name" value="PAS"/>
</dbReference>
<dbReference type="GO" id="GO:0006935">
    <property type="term" value="P:chemotaxis"/>
    <property type="evidence" value="ECO:0007669"/>
    <property type="project" value="UniProtKB-KW"/>
</dbReference>
<keyword evidence="3" id="KW-0145">Chemotaxis</keyword>
<dbReference type="PROSITE" id="PS50885">
    <property type="entry name" value="HAMP"/>
    <property type="match status" value="1"/>
</dbReference>
<keyword evidence="5 11" id="KW-1133">Transmembrane helix</keyword>
<feature type="transmembrane region" description="Helical" evidence="11">
    <location>
        <begin position="284"/>
        <end position="305"/>
    </location>
</feature>
<organism evidence="15 16">
    <name type="scientific">Pseudodesulfovibrio senegalensis</name>
    <dbReference type="NCBI Taxonomy" id="1721087"/>
    <lineage>
        <taxon>Bacteria</taxon>
        <taxon>Pseudomonadati</taxon>
        <taxon>Thermodesulfobacteriota</taxon>
        <taxon>Desulfovibrionia</taxon>
        <taxon>Desulfovibrionales</taxon>
        <taxon>Desulfovibrionaceae</taxon>
    </lineage>
</organism>
<evidence type="ECO:0000256" key="5">
    <source>
        <dbReference type="ARBA" id="ARBA00022989"/>
    </source>
</evidence>
<dbReference type="CDD" id="cd11386">
    <property type="entry name" value="MCP_signal"/>
    <property type="match status" value="1"/>
</dbReference>
<dbReference type="GO" id="GO:0007165">
    <property type="term" value="P:signal transduction"/>
    <property type="evidence" value="ECO:0007669"/>
    <property type="project" value="UniProtKB-KW"/>
</dbReference>
<evidence type="ECO:0000256" key="3">
    <source>
        <dbReference type="ARBA" id="ARBA00022500"/>
    </source>
</evidence>
<feature type="compositionally biased region" description="Basic and acidic residues" evidence="10">
    <location>
        <begin position="513"/>
        <end position="526"/>
    </location>
</feature>
<feature type="region of interest" description="Disordered" evidence="10">
    <location>
        <begin position="507"/>
        <end position="530"/>
    </location>
</feature>
<accession>A0A6N6N613</accession>
<dbReference type="SUPFAM" id="SSF55785">
    <property type="entry name" value="PYP-like sensor domain (PAS domain)"/>
    <property type="match status" value="1"/>
</dbReference>
<dbReference type="PANTHER" id="PTHR32089:SF112">
    <property type="entry name" value="LYSOZYME-LIKE PROTEIN-RELATED"/>
    <property type="match status" value="1"/>
</dbReference>
<dbReference type="Gene3D" id="6.10.340.10">
    <property type="match status" value="1"/>
</dbReference>
<dbReference type="InterPro" id="IPR004089">
    <property type="entry name" value="MCPsignal_dom"/>
</dbReference>
<evidence type="ECO:0000259" key="13">
    <source>
        <dbReference type="PROSITE" id="PS50113"/>
    </source>
</evidence>
<dbReference type="Gene3D" id="1.10.287.950">
    <property type="entry name" value="Methyl-accepting chemotaxis protein"/>
    <property type="match status" value="1"/>
</dbReference>
<comment type="subcellular location">
    <subcellularLocation>
        <location evidence="1">Cell membrane</location>
        <topology evidence="1">Multi-pass membrane protein</topology>
    </subcellularLocation>
</comment>
<evidence type="ECO:0000259" key="14">
    <source>
        <dbReference type="PROSITE" id="PS50885"/>
    </source>
</evidence>
<name>A0A6N6N613_9BACT</name>
<dbReference type="CDD" id="cd06225">
    <property type="entry name" value="HAMP"/>
    <property type="match status" value="1"/>
</dbReference>
<dbReference type="AlphaFoldDB" id="A0A6N6N613"/>
<dbReference type="InterPro" id="IPR035965">
    <property type="entry name" value="PAS-like_dom_sf"/>
</dbReference>